<evidence type="ECO:0000313" key="6">
    <source>
        <dbReference type="Proteomes" id="UP000037600"/>
    </source>
</evidence>
<dbReference type="Gene3D" id="1.10.10.60">
    <property type="entry name" value="Homeodomain-like"/>
    <property type="match status" value="1"/>
</dbReference>
<accession>A0A0J8GV95</accession>
<evidence type="ECO:0000256" key="2">
    <source>
        <dbReference type="ARBA" id="ARBA00023125"/>
    </source>
</evidence>
<dbReference type="InterPro" id="IPR028082">
    <property type="entry name" value="Peripla_BP_I"/>
</dbReference>
<organism evidence="5 6">
    <name type="scientific">Catenovulum maritimum</name>
    <dbReference type="NCBI Taxonomy" id="1513271"/>
    <lineage>
        <taxon>Bacteria</taxon>
        <taxon>Pseudomonadati</taxon>
        <taxon>Pseudomonadota</taxon>
        <taxon>Gammaproteobacteria</taxon>
        <taxon>Alteromonadales</taxon>
        <taxon>Alteromonadaceae</taxon>
        <taxon>Catenovulum</taxon>
    </lineage>
</organism>
<evidence type="ECO:0000256" key="1">
    <source>
        <dbReference type="ARBA" id="ARBA00023015"/>
    </source>
</evidence>
<keyword evidence="6" id="KW-1185">Reference proteome</keyword>
<evidence type="ECO:0000313" key="5">
    <source>
        <dbReference type="EMBL" id="KMT64593.1"/>
    </source>
</evidence>
<dbReference type="SUPFAM" id="SSF53822">
    <property type="entry name" value="Periplasmic binding protein-like I"/>
    <property type="match status" value="1"/>
</dbReference>
<feature type="domain" description="HTH araC/xylS-type" evidence="4">
    <location>
        <begin position="290"/>
        <end position="388"/>
    </location>
</feature>
<dbReference type="OrthoDB" id="8766450at2"/>
<dbReference type="Gene3D" id="3.40.50.2300">
    <property type="match status" value="2"/>
</dbReference>
<dbReference type="PATRIC" id="fig|1513271.3.peg.2704"/>
<keyword evidence="1" id="KW-0805">Transcription regulation</keyword>
<dbReference type="SUPFAM" id="SSF46689">
    <property type="entry name" value="Homeodomain-like"/>
    <property type="match status" value="1"/>
</dbReference>
<dbReference type="AlphaFoldDB" id="A0A0J8GV95"/>
<dbReference type="EMBL" id="LAZL01000022">
    <property type="protein sequence ID" value="KMT64593.1"/>
    <property type="molecule type" value="Genomic_DNA"/>
</dbReference>
<dbReference type="PANTHER" id="PTHR30146">
    <property type="entry name" value="LACI-RELATED TRANSCRIPTIONAL REPRESSOR"/>
    <property type="match status" value="1"/>
</dbReference>
<gene>
    <name evidence="5" type="ORF">XM47_13175</name>
</gene>
<dbReference type="Pfam" id="PF22177">
    <property type="entry name" value="PBP1_XylR"/>
    <property type="match status" value="1"/>
</dbReference>
<sequence>MPVSKKITLLFNANKAYDRKIISGVARYLQQGVNWELFLEDDYLTHLEKIKYWQGDGVIADFDDPSIVDFVLEQNMKVVGVGGSFQDASKYPANVHYVATNNHTISKLAVEHFLSLGYQGMAFYGVPDRANNQWSIERENSFCQLVEELTAGQVKPNIYRGHLSSYRNWHKAMKRLQDWIISLPKPIAIMAATDNRARQLIDACRNLDIKVPEQVAILGVDDDDIVNVLTGNKLSSIRQGTEYMGYLAASILDKLLNDEEVEPLINLVEPIGVVQNASTDHLSVDDHVVKKAISYIKEHACDGIQATHVLRHLQLSRANVENRFREHLNSSIHQEIVKVQLANVKQMLLNTGLTLSDISEKTGYNTVQYMIMVFKKQTGLTPSQYRERFM</sequence>
<dbReference type="InterPro" id="IPR054031">
    <property type="entry name" value="XylR_PBP1"/>
</dbReference>
<evidence type="ECO:0000259" key="4">
    <source>
        <dbReference type="PROSITE" id="PS01124"/>
    </source>
</evidence>
<keyword evidence="3" id="KW-0804">Transcription</keyword>
<proteinExistence type="predicted"/>
<dbReference type="PANTHER" id="PTHR30146:SF24">
    <property type="entry name" value="XYLOSE OPERON REGULATORY PROTEIN"/>
    <property type="match status" value="1"/>
</dbReference>
<dbReference type="InterPro" id="IPR009057">
    <property type="entry name" value="Homeodomain-like_sf"/>
</dbReference>
<dbReference type="GO" id="GO:0003700">
    <property type="term" value="F:DNA-binding transcription factor activity"/>
    <property type="evidence" value="ECO:0007669"/>
    <property type="project" value="InterPro"/>
</dbReference>
<dbReference type="PROSITE" id="PS01124">
    <property type="entry name" value="HTH_ARAC_FAMILY_2"/>
    <property type="match status" value="1"/>
</dbReference>
<protein>
    <recommendedName>
        <fullName evidence="4">HTH araC/xylS-type domain-containing protein</fullName>
    </recommendedName>
</protein>
<dbReference type="InterPro" id="IPR046335">
    <property type="entry name" value="LacI/GalR-like_sensor"/>
</dbReference>
<dbReference type="InterPro" id="IPR018060">
    <property type="entry name" value="HTH_AraC"/>
</dbReference>
<evidence type="ECO:0000256" key="3">
    <source>
        <dbReference type="ARBA" id="ARBA00023163"/>
    </source>
</evidence>
<dbReference type="Proteomes" id="UP000037600">
    <property type="component" value="Unassembled WGS sequence"/>
</dbReference>
<dbReference type="GO" id="GO:0000976">
    <property type="term" value="F:transcription cis-regulatory region binding"/>
    <property type="evidence" value="ECO:0007669"/>
    <property type="project" value="TreeGrafter"/>
</dbReference>
<comment type="caution">
    <text evidence="5">The sequence shown here is derived from an EMBL/GenBank/DDBJ whole genome shotgun (WGS) entry which is preliminary data.</text>
</comment>
<name>A0A0J8GV95_9ALTE</name>
<dbReference type="CDD" id="cd01543">
    <property type="entry name" value="PBP1_XylR"/>
    <property type="match status" value="1"/>
</dbReference>
<dbReference type="STRING" id="1513271.XM47_13175"/>
<dbReference type="SMART" id="SM00342">
    <property type="entry name" value="HTH_ARAC"/>
    <property type="match status" value="1"/>
</dbReference>
<dbReference type="Pfam" id="PF13377">
    <property type="entry name" value="Peripla_BP_3"/>
    <property type="match status" value="1"/>
</dbReference>
<keyword evidence="2" id="KW-0238">DNA-binding</keyword>
<dbReference type="RefSeq" id="WP_048693358.1">
    <property type="nucleotide sequence ID" value="NZ_KQ130495.1"/>
</dbReference>
<dbReference type="Pfam" id="PF12833">
    <property type="entry name" value="HTH_18"/>
    <property type="match status" value="1"/>
</dbReference>
<reference evidence="5 6" key="1">
    <citation type="submission" date="2015-04" db="EMBL/GenBank/DDBJ databases">
        <title>Draft Genome Sequence of the Novel Agar-Digesting Marine Bacterium Q1.</title>
        <authorList>
            <person name="Li Y."/>
            <person name="Li D."/>
            <person name="Chen G."/>
            <person name="Du Z."/>
        </authorList>
    </citation>
    <scope>NUCLEOTIDE SEQUENCE [LARGE SCALE GENOMIC DNA]</scope>
    <source>
        <strain evidence="5 6">Q1</strain>
    </source>
</reference>